<dbReference type="KEGG" id="pbs:Plabr_1725"/>
<proteinExistence type="predicted"/>
<dbReference type="SUPFAM" id="SSF160631">
    <property type="entry name" value="SMI1/KNR4-like"/>
    <property type="match status" value="1"/>
</dbReference>
<organism evidence="2 3">
    <name type="scientific">Rubinisphaera brasiliensis (strain ATCC 49424 / DSM 5305 / JCM 21570 / IAM 15109 / NBRC 103401 / IFAM 1448)</name>
    <name type="common">Planctomyces brasiliensis</name>
    <dbReference type="NCBI Taxonomy" id="756272"/>
    <lineage>
        <taxon>Bacteria</taxon>
        <taxon>Pseudomonadati</taxon>
        <taxon>Planctomycetota</taxon>
        <taxon>Planctomycetia</taxon>
        <taxon>Planctomycetales</taxon>
        <taxon>Planctomycetaceae</taxon>
        <taxon>Rubinisphaera</taxon>
    </lineage>
</organism>
<dbReference type="EMBL" id="CP002546">
    <property type="protein sequence ID" value="ADY59336.1"/>
    <property type="molecule type" value="Genomic_DNA"/>
</dbReference>
<keyword evidence="3" id="KW-1185">Reference proteome</keyword>
<name>F0SFC9_RUBBR</name>
<dbReference type="eggNOG" id="ENOG502ZBAM">
    <property type="taxonomic scope" value="Bacteria"/>
</dbReference>
<evidence type="ECO:0000313" key="2">
    <source>
        <dbReference type="EMBL" id="ADY59336.1"/>
    </source>
</evidence>
<dbReference type="Gene3D" id="3.40.1580.10">
    <property type="entry name" value="SMI1/KNR4-like"/>
    <property type="match status" value="1"/>
</dbReference>
<dbReference type="Pfam" id="PF09346">
    <property type="entry name" value="SMI1_KNR4"/>
    <property type="match status" value="1"/>
</dbReference>
<feature type="domain" description="Knr4/Smi1-like" evidence="1">
    <location>
        <begin position="11"/>
        <end position="154"/>
    </location>
</feature>
<dbReference type="HOGENOM" id="CLU_137413_0_0_0"/>
<gene>
    <name evidence="2" type="ordered locus">Plabr_1725</name>
</gene>
<protein>
    <submittedName>
        <fullName evidence="2">Cell wall assembly/cell proliferation coordinating protein, KNR4</fullName>
    </submittedName>
</protein>
<dbReference type="InterPro" id="IPR037883">
    <property type="entry name" value="Knr4/Smi1-like_sf"/>
</dbReference>
<reference evidence="3" key="1">
    <citation type="submission" date="2011-02" db="EMBL/GenBank/DDBJ databases">
        <title>The complete genome of Planctomyces brasiliensis DSM 5305.</title>
        <authorList>
            <person name="Lucas S."/>
            <person name="Copeland A."/>
            <person name="Lapidus A."/>
            <person name="Bruce D."/>
            <person name="Goodwin L."/>
            <person name="Pitluck S."/>
            <person name="Kyrpides N."/>
            <person name="Mavromatis K."/>
            <person name="Pagani I."/>
            <person name="Ivanova N."/>
            <person name="Ovchinnikova G."/>
            <person name="Lu M."/>
            <person name="Detter J.C."/>
            <person name="Han C."/>
            <person name="Land M."/>
            <person name="Hauser L."/>
            <person name="Markowitz V."/>
            <person name="Cheng J.-F."/>
            <person name="Hugenholtz P."/>
            <person name="Woyke T."/>
            <person name="Wu D."/>
            <person name="Tindall B."/>
            <person name="Pomrenke H.G."/>
            <person name="Brambilla E."/>
            <person name="Klenk H.-P."/>
            <person name="Eisen J.A."/>
        </authorList>
    </citation>
    <scope>NUCLEOTIDE SEQUENCE [LARGE SCALE GENOMIC DNA]</scope>
    <source>
        <strain evidence="3">ATCC 49424 / DSM 5305 / JCM 21570 / NBRC 103401 / IFAM 1448</strain>
    </source>
</reference>
<dbReference type="AlphaFoldDB" id="F0SFC9"/>
<accession>F0SFC9</accession>
<dbReference type="InterPro" id="IPR018958">
    <property type="entry name" value="Knr4/Smi1-like_dom"/>
</dbReference>
<sequence length="157" mass="17722">MELDPTTVLPPPTTESIQSFEKAYRITLPSDFVEFLRNGNGGVPVEKVFVANHRERVLESFLCILENSENDLVNGWRDIDVVISQLDERLIDDENLIGMNVIPIAVLFGGDFLCLDFRHSQDAPAIAVWDHEQSDEFSPHLEVVADSFTEFTSQLKS</sequence>
<dbReference type="RefSeq" id="WP_013628063.1">
    <property type="nucleotide sequence ID" value="NC_015174.1"/>
</dbReference>
<dbReference type="OrthoDB" id="215335at2"/>
<dbReference type="SMART" id="SM00860">
    <property type="entry name" value="SMI1_KNR4"/>
    <property type="match status" value="1"/>
</dbReference>
<dbReference type="Proteomes" id="UP000006860">
    <property type="component" value="Chromosome"/>
</dbReference>
<evidence type="ECO:0000259" key="1">
    <source>
        <dbReference type="SMART" id="SM00860"/>
    </source>
</evidence>
<evidence type="ECO:0000313" key="3">
    <source>
        <dbReference type="Proteomes" id="UP000006860"/>
    </source>
</evidence>